<dbReference type="Pfam" id="PF00172">
    <property type="entry name" value="Zn_clus"/>
    <property type="match status" value="1"/>
</dbReference>
<keyword evidence="2" id="KW-0472">Membrane</keyword>
<name>A0A9W8QLC7_AKAMU</name>
<dbReference type="Proteomes" id="UP001144673">
    <property type="component" value="Chromosome 1"/>
</dbReference>
<reference evidence="4" key="1">
    <citation type="journal article" date="2023" name="Access Microbiol">
        <title>De-novo genome assembly for Akanthomyces muscarius, a biocontrol agent of insect agricultural pests.</title>
        <authorList>
            <person name="Erdos Z."/>
            <person name="Studholme D.J."/>
            <person name="Raymond B."/>
            <person name="Sharma M."/>
        </authorList>
    </citation>
    <scope>NUCLEOTIDE SEQUENCE</scope>
    <source>
        <strain evidence="4">Ve6</strain>
    </source>
</reference>
<dbReference type="GO" id="GO:0008270">
    <property type="term" value="F:zinc ion binding"/>
    <property type="evidence" value="ECO:0007669"/>
    <property type="project" value="InterPro"/>
</dbReference>
<dbReference type="EMBL" id="JAJHUN010000001">
    <property type="protein sequence ID" value="KAJ4163470.1"/>
    <property type="molecule type" value="Genomic_DNA"/>
</dbReference>
<protein>
    <recommendedName>
        <fullName evidence="3">Zn(2)-C6 fungal-type domain-containing protein</fullName>
    </recommendedName>
</protein>
<evidence type="ECO:0000256" key="1">
    <source>
        <dbReference type="ARBA" id="ARBA00023242"/>
    </source>
</evidence>
<comment type="caution">
    <text evidence="4">The sequence shown here is derived from an EMBL/GenBank/DDBJ whole genome shotgun (WGS) entry which is preliminary data.</text>
</comment>
<dbReference type="PANTHER" id="PTHR38111">
    <property type="entry name" value="ZN(2)-C6 FUNGAL-TYPE DOMAIN-CONTAINING PROTEIN-RELATED"/>
    <property type="match status" value="1"/>
</dbReference>
<dbReference type="SUPFAM" id="SSF57701">
    <property type="entry name" value="Zn2/Cys6 DNA-binding domain"/>
    <property type="match status" value="1"/>
</dbReference>
<keyword evidence="5" id="KW-1185">Reference proteome</keyword>
<dbReference type="InterPro" id="IPR036864">
    <property type="entry name" value="Zn2-C6_fun-type_DNA-bd_sf"/>
</dbReference>
<feature type="transmembrane region" description="Helical" evidence="2">
    <location>
        <begin position="431"/>
        <end position="451"/>
    </location>
</feature>
<accession>A0A9W8QLC7</accession>
<feature type="domain" description="Zn(2)-C6 fungal-type" evidence="3">
    <location>
        <begin position="12"/>
        <end position="40"/>
    </location>
</feature>
<dbReference type="CDD" id="cd00067">
    <property type="entry name" value="GAL4"/>
    <property type="match status" value="1"/>
</dbReference>
<evidence type="ECO:0000256" key="2">
    <source>
        <dbReference type="SAM" id="Phobius"/>
    </source>
</evidence>
<proteinExistence type="predicted"/>
<dbReference type="KEGG" id="amus:LMH87_005194"/>
<keyword evidence="1" id="KW-0539">Nucleus</keyword>
<dbReference type="GeneID" id="80892353"/>
<sequence length="505" mass="56203">MMSSHIPRRSRRCFTCQTRKKGCDLRVPVCGQCQRARLNCRGYSNEVVWLDTQTTLQENTGTGRRRGKNSAASTLPGASIIQADSLTRTARRQRLGGSFWSVFLPGGQQCSGKSLPFCPGSWTNAAMQLQDGEAALCSIVLALGSGFEAASCKPGVSSAEQRLLKLQTIWLYYRAIWHLKDAAKSPHMLQSDGILATTKLVQIYEMYFGQGFQGSSRDNASRLYATVSTIFVRTTLSINEGDWRTVPWQFSSKDPKDILTDILHEIVSLLKRLNQLRAAGGSAEKRDELLVEAAGVKRALQLWFSDLPADAKVFDYTTNASVPSEIASDRQLSFLYLVTLYWVACMLIDTTAGFLELVNTDKERHRSVEAGHETITHSSEAANPNLKTDKGEDDAHTECEMQEMAVLDASKGYAYKIAHTMHLMRGPQVGICFYGMCVVPISLAFSLLTALEPAAQMSEERQILSSSLAGHALYSWVSQFAEETENPMARLEHEKARRLRWWTKC</sequence>
<dbReference type="PROSITE" id="PS50048">
    <property type="entry name" value="ZN2_CY6_FUNGAL_2"/>
    <property type="match status" value="1"/>
</dbReference>
<organism evidence="4 5">
    <name type="scientific">Akanthomyces muscarius</name>
    <name type="common">Entomopathogenic fungus</name>
    <name type="synonym">Lecanicillium muscarium</name>
    <dbReference type="NCBI Taxonomy" id="2231603"/>
    <lineage>
        <taxon>Eukaryota</taxon>
        <taxon>Fungi</taxon>
        <taxon>Dikarya</taxon>
        <taxon>Ascomycota</taxon>
        <taxon>Pezizomycotina</taxon>
        <taxon>Sordariomycetes</taxon>
        <taxon>Hypocreomycetidae</taxon>
        <taxon>Hypocreales</taxon>
        <taxon>Cordycipitaceae</taxon>
        <taxon>Akanthomyces</taxon>
    </lineage>
</organism>
<evidence type="ECO:0000259" key="3">
    <source>
        <dbReference type="PROSITE" id="PS50048"/>
    </source>
</evidence>
<evidence type="ECO:0000313" key="5">
    <source>
        <dbReference type="Proteomes" id="UP001144673"/>
    </source>
</evidence>
<dbReference type="PANTHER" id="PTHR38111:SF2">
    <property type="entry name" value="FINGER DOMAIN PROTEIN, PUTATIVE (AFU_ORTHOLOGUE AFUA_1G01560)-RELATED"/>
    <property type="match status" value="1"/>
</dbReference>
<gene>
    <name evidence="4" type="ORF">LMH87_005194</name>
</gene>
<keyword evidence="2" id="KW-1133">Transmembrane helix</keyword>
<dbReference type="GO" id="GO:0000981">
    <property type="term" value="F:DNA-binding transcription factor activity, RNA polymerase II-specific"/>
    <property type="evidence" value="ECO:0007669"/>
    <property type="project" value="InterPro"/>
</dbReference>
<dbReference type="InterPro" id="IPR053178">
    <property type="entry name" value="Osmoadaptation_assoc"/>
</dbReference>
<keyword evidence="2" id="KW-0812">Transmembrane</keyword>
<evidence type="ECO:0000313" key="4">
    <source>
        <dbReference type="EMBL" id="KAJ4163470.1"/>
    </source>
</evidence>
<dbReference type="RefSeq" id="XP_056058385.1">
    <property type="nucleotide sequence ID" value="XM_056202871.1"/>
</dbReference>
<dbReference type="AlphaFoldDB" id="A0A9W8QLC7"/>
<dbReference type="InterPro" id="IPR001138">
    <property type="entry name" value="Zn2Cys6_DnaBD"/>
</dbReference>
<feature type="transmembrane region" description="Helical" evidence="2">
    <location>
        <begin position="334"/>
        <end position="358"/>
    </location>
</feature>